<evidence type="ECO:0000313" key="2">
    <source>
        <dbReference type="Proteomes" id="UP000838756"/>
    </source>
</evidence>
<dbReference type="AlphaFoldDB" id="A0A8S4QU99"/>
<organism evidence="1 2">
    <name type="scientific">Pararge aegeria aegeria</name>
    <dbReference type="NCBI Taxonomy" id="348720"/>
    <lineage>
        <taxon>Eukaryota</taxon>
        <taxon>Metazoa</taxon>
        <taxon>Ecdysozoa</taxon>
        <taxon>Arthropoda</taxon>
        <taxon>Hexapoda</taxon>
        <taxon>Insecta</taxon>
        <taxon>Pterygota</taxon>
        <taxon>Neoptera</taxon>
        <taxon>Endopterygota</taxon>
        <taxon>Lepidoptera</taxon>
        <taxon>Glossata</taxon>
        <taxon>Ditrysia</taxon>
        <taxon>Papilionoidea</taxon>
        <taxon>Nymphalidae</taxon>
        <taxon>Satyrinae</taxon>
        <taxon>Satyrini</taxon>
        <taxon>Parargina</taxon>
        <taxon>Pararge</taxon>
    </lineage>
</organism>
<protein>
    <submittedName>
        <fullName evidence="1">Jg12076 protein</fullName>
    </submittedName>
</protein>
<keyword evidence="2" id="KW-1185">Reference proteome</keyword>
<comment type="caution">
    <text evidence="1">The sequence shown here is derived from an EMBL/GenBank/DDBJ whole genome shotgun (WGS) entry which is preliminary data.</text>
</comment>
<accession>A0A8S4QU99</accession>
<reference evidence="1" key="1">
    <citation type="submission" date="2022-03" db="EMBL/GenBank/DDBJ databases">
        <authorList>
            <person name="Lindestad O."/>
        </authorList>
    </citation>
    <scope>NUCLEOTIDE SEQUENCE</scope>
</reference>
<gene>
    <name evidence="1" type="primary">jg12076</name>
    <name evidence="1" type="ORF">PAEG_LOCUS4548</name>
</gene>
<feature type="non-terminal residue" evidence="1">
    <location>
        <position position="1"/>
    </location>
</feature>
<dbReference type="Proteomes" id="UP000838756">
    <property type="component" value="Unassembled WGS sequence"/>
</dbReference>
<sequence>CGARRLALDSLAGDMYLLNDFVQEFVFVHHNYGTDRPRAPRPTHDGPVQDSHLFIVLEQN</sequence>
<evidence type="ECO:0000313" key="1">
    <source>
        <dbReference type="EMBL" id="CAH2216558.1"/>
    </source>
</evidence>
<dbReference type="EMBL" id="CAKXAJ010015777">
    <property type="protein sequence ID" value="CAH2216558.1"/>
    <property type="molecule type" value="Genomic_DNA"/>
</dbReference>
<dbReference type="OrthoDB" id="7473096at2759"/>
<proteinExistence type="predicted"/>
<name>A0A8S4QU99_9NEOP</name>